<dbReference type="PANTHER" id="PTHR46082:SF6">
    <property type="entry name" value="AAA+ ATPASE DOMAIN-CONTAINING PROTEIN-RELATED"/>
    <property type="match status" value="1"/>
</dbReference>
<dbReference type="Pfam" id="PF13424">
    <property type="entry name" value="TPR_12"/>
    <property type="match status" value="2"/>
</dbReference>
<dbReference type="Pfam" id="PF13374">
    <property type="entry name" value="TPR_10"/>
    <property type="match status" value="1"/>
</dbReference>
<name>A0AA40EKU1_9PEZI</name>
<dbReference type="PROSITE" id="PS50005">
    <property type="entry name" value="TPR"/>
    <property type="match status" value="2"/>
</dbReference>
<dbReference type="InterPro" id="IPR053137">
    <property type="entry name" value="NLR-like"/>
</dbReference>
<dbReference type="EMBL" id="JAUKUD010000006">
    <property type="protein sequence ID" value="KAK0741192.1"/>
    <property type="molecule type" value="Genomic_DNA"/>
</dbReference>
<evidence type="ECO:0000313" key="3">
    <source>
        <dbReference type="EMBL" id="KAK0741192.1"/>
    </source>
</evidence>
<comment type="caution">
    <text evidence="3">The sequence shown here is derived from an EMBL/GenBank/DDBJ whole genome shotgun (WGS) entry which is preliminary data.</text>
</comment>
<dbReference type="Gene3D" id="3.40.50.300">
    <property type="entry name" value="P-loop containing nucleotide triphosphate hydrolases"/>
    <property type="match status" value="1"/>
</dbReference>
<gene>
    <name evidence="3" type="ORF">B0T18DRAFT_419659</name>
</gene>
<feature type="repeat" description="TPR" evidence="1">
    <location>
        <begin position="749"/>
        <end position="782"/>
    </location>
</feature>
<evidence type="ECO:0000313" key="4">
    <source>
        <dbReference type="Proteomes" id="UP001172155"/>
    </source>
</evidence>
<sequence>MGAHPDDTWCNKIDSDDGSVNVNWLIDQRFLPAAFPRSRISRYGYDSRWFGEDAIRTKTSDISQAFLFDLNEYRKKDQTRPLIFIGHSFGGLVILKMLVDAHMERKRWPGIYDSTVGLVFLGTPFRGTHGSLSQGEILIRAQELFTGSPVYGENLGILQAGGEPLTDLVDTYFRIARQSPMPRVACFYEQRASEVGRILGKDLAKATPAVILVDETSGSLDLGEKSDKYALPRTHFNIQKFGSPREQGFRLLASVIQTMVDEGPQLVSSRAKDHGPYRTTFTLQGVPVSNNFVDRPSDTAELERCLLPRSRKNHRRKLFVLYGLGGIGKTQLAIDFARRHQATFSSVFWLDGRSEDRLRQSLAGCASRIPKDQIPDKSRTSTLHSEDDLNVVVTDVLDWLAQPDNTDWLLVFDNVDQDHEQGGATGAYDIRRYLPGDHGSVLITTRLSRLTQLGDSKQLKKVDQELSKAIFEKWYGQDLVMDEASSELLGLLDGLPLALAQAASYLRDMKLSTVSYVQLYKQQWDELMKSNGESGSPLMDYDQRNIRTTWTISFKAIEAKSKNAADLLRLWAFIDNKDLWHGLLQTAAHKQKQWPWWLREMAYSEVRFMAAVRLLIQYSMIETGESVQGSFSMHPVVHRWASHIQDEAGKMEFLRLAVMVIGSSLPLHTSKDYWVLERRLLPHAERCSRWMGEMYGLGWGFNDPRNIDATLGFGHLYIRQGRLKEAETMFPHTLEGSEKVLGRDHMLTLDTVNSLGVLYMNQGRLKEAETMYQRALKGKENSLGRDHASTLATVTNLGILYMNQGRLKKAETMLGQALEGFENALGPDHTWTLEAVSGLGLLYRHQDRFQEAEAMYLRALEGKEKALGPDHTLTLDTVTNLGLLYKRQGRLQEAETMYRRALPGLQGALGPSHSKCQNVMRLIESLQLAKGSSTETDPPKLERPCQSLGEAVL</sequence>
<dbReference type="PANTHER" id="PTHR46082">
    <property type="entry name" value="ATP/GTP-BINDING PROTEIN-RELATED"/>
    <property type="match status" value="1"/>
</dbReference>
<keyword evidence="1" id="KW-0802">TPR repeat</keyword>
<dbReference type="SUPFAM" id="SSF53474">
    <property type="entry name" value="alpha/beta-Hydrolases"/>
    <property type="match status" value="2"/>
</dbReference>
<evidence type="ECO:0000256" key="2">
    <source>
        <dbReference type="SAM" id="MobiDB-lite"/>
    </source>
</evidence>
<dbReference type="InterPro" id="IPR029058">
    <property type="entry name" value="AB_hydrolase_fold"/>
</dbReference>
<organism evidence="3 4">
    <name type="scientific">Schizothecium vesticola</name>
    <dbReference type="NCBI Taxonomy" id="314040"/>
    <lineage>
        <taxon>Eukaryota</taxon>
        <taxon>Fungi</taxon>
        <taxon>Dikarya</taxon>
        <taxon>Ascomycota</taxon>
        <taxon>Pezizomycotina</taxon>
        <taxon>Sordariomycetes</taxon>
        <taxon>Sordariomycetidae</taxon>
        <taxon>Sordariales</taxon>
        <taxon>Schizotheciaceae</taxon>
        <taxon>Schizothecium</taxon>
    </lineage>
</organism>
<dbReference type="SUPFAM" id="SSF48452">
    <property type="entry name" value="TPR-like"/>
    <property type="match status" value="2"/>
</dbReference>
<proteinExistence type="predicted"/>
<dbReference type="SUPFAM" id="SSF52540">
    <property type="entry name" value="P-loop containing nucleoside triphosphate hydrolases"/>
    <property type="match status" value="1"/>
</dbReference>
<feature type="region of interest" description="Disordered" evidence="2">
    <location>
        <begin position="930"/>
        <end position="953"/>
    </location>
</feature>
<dbReference type="Gene3D" id="1.25.40.10">
    <property type="entry name" value="Tetratricopeptide repeat domain"/>
    <property type="match status" value="2"/>
</dbReference>
<dbReference type="InterPro" id="IPR019734">
    <property type="entry name" value="TPR_rpt"/>
</dbReference>
<dbReference type="InterPro" id="IPR011990">
    <property type="entry name" value="TPR-like_helical_dom_sf"/>
</dbReference>
<dbReference type="AlphaFoldDB" id="A0AA40EKU1"/>
<dbReference type="SMART" id="SM00028">
    <property type="entry name" value="TPR"/>
    <property type="match status" value="4"/>
</dbReference>
<dbReference type="Proteomes" id="UP001172155">
    <property type="component" value="Unassembled WGS sequence"/>
</dbReference>
<evidence type="ECO:0008006" key="5">
    <source>
        <dbReference type="Google" id="ProtNLM"/>
    </source>
</evidence>
<feature type="repeat" description="TPR" evidence="1">
    <location>
        <begin position="833"/>
        <end position="866"/>
    </location>
</feature>
<reference evidence="3" key="1">
    <citation type="submission" date="2023-06" db="EMBL/GenBank/DDBJ databases">
        <title>Genome-scale phylogeny and comparative genomics of the fungal order Sordariales.</title>
        <authorList>
            <consortium name="Lawrence Berkeley National Laboratory"/>
            <person name="Hensen N."/>
            <person name="Bonometti L."/>
            <person name="Westerberg I."/>
            <person name="Brannstrom I.O."/>
            <person name="Guillou S."/>
            <person name="Cros-Aarteil S."/>
            <person name="Calhoun S."/>
            <person name="Haridas S."/>
            <person name="Kuo A."/>
            <person name="Mondo S."/>
            <person name="Pangilinan J."/>
            <person name="Riley R."/>
            <person name="LaButti K."/>
            <person name="Andreopoulos B."/>
            <person name="Lipzen A."/>
            <person name="Chen C."/>
            <person name="Yanf M."/>
            <person name="Daum C."/>
            <person name="Ng V."/>
            <person name="Clum A."/>
            <person name="Steindorff A."/>
            <person name="Ohm R."/>
            <person name="Martin F."/>
            <person name="Silar P."/>
            <person name="Natvig D."/>
            <person name="Lalanne C."/>
            <person name="Gautier V."/>
            <person name="Ament-velasquez S.L."/>
            <person name="Kruys A."/>
            <person name="Hutchinson M.I."/>
            <person name="Powell A.J."/>
            <person name="Barry K."/>
            <person name="Miller A.N."/>
            <person name="Grigoriev I.V."/>
            <person name="Debuchy R."/>
            <person name="Gladieux P."/>
            <person name="Thoren M.H."/>
            <person name="Johannesson H."/>
        </authorList>
    </citation>
    <scope>NUCLEOTIDE SEQUENCE</scope>
    <source>
        <strain evidence="3">SMH3187-1</strain>
    </source>
</reference>
<accession>A0AA40EKU1</accession>
<dbReference type="InterPro" id="IPR027417">
    <property type="entry name" value="P-loop_NTPase"/>
</dbReference>
<dbReference type="Gene3D" id="3.40.50.1820">
    <property type="entry name" value="alpha/beta hydrolase"/>
    <property type="match status" value="1"/>
</dbReference>
<protein>
    <recommendedName>
        <fullName evidence="5">NB-ARC domain-containing protein</fullName>
    </recommendedName>
</protein>
<evidence type="ECO:0000256" key="1">
    <source>
        <dbReference type="PROSITE-ProRule" id="PRU00339"/>
    </source>
</evidence>
<keyword evidence="4" id="KW-1185">Reference proteome</keyword>